<protein>
    <submittedName>
        <fullName evidence="3">SJCHGC08915 protein</fullName>
    </submittedName>
</protein>
<reference evidence="3" key="2">
    <citation type="journal article" date="2006" name="PLoS Pathog.">
        <title>New perspectives on host-parasite interplay by comparative transcriptomic and proteomic analyses of Schistosoma japonicum.</title>
        <authorList>
            <person name="Liu F."/>
            <person name="Lu J."/>
            <person name="Hu W."/>
            <person name="Wang S.Y."/>
            <person name="Cui S.J."/>
            <person name="Chi M."/>
            <person name="Yan Q."/>
            <person name="Wang X.R."/>
            <person name="Song H.D."/>
            <person name="Xu X.N."/>
            <person name="Wang J.J."/>
            <person name="Zhang X.L."/>
            <person name="Zhang X."/>
            <person name="Wang Z.Q."/>
            <person name="Xue C.L."/>
            <person name="Brindley P.J."/>
            <person name="McManus D.P."/>
            <person name="Yang P.Y."/>
            <person name="Feng Z."/>
            <person name="Chen Z."/>
            <person name="Han Z.G."/>
        </authorList>
    </citation>
    <scope>NUCLEOTIDE SEQUENCE</scope>
</reference>
<evidence type="ECO:0000313" key="3">
    <source>
        <dbReference type="EMBL" id="AAW27636.1"/>
    </source>
</evidence>
<feature type="chain" id="PRO_5004254857" evidence="2">
    <location>
        <begin position="18"/>
        <end position="251"/>
    </location>
</feature>
<dbReference type="AlphaFoldDB" id="Q5D970"/>
<evidence type="ECO:0000256" key="1">
    <source>
        <dbReference type="SAM" id="MobiDB-lite"/>
    </source>
</evidence>
<dbReference type="EMBL" id="AY815904">
    <property type="protein sequence ID" value="AAW27636.1"/>
    <property type="molecule type" value="mRNA"/>
</dbReference>
<feature type="signal peptide" evidence="2">
    <location>
        <begin position="1"/>
        <end position="17"/>
    </location>
</feature>
<sequence>MISLIIIIILLMKRPQPQQFKPSIRHTTPGSAFHASFNDSFANRNAYTSTMTKPMISPPPAPQQPISSTFLQPLIRRPTLITTNSFNCLNESNRIRPKPLGLSSSTIPCTNYQVSYPNEKYFNNLMTTLNDNNNNQKHPPPPPIPQNRRTSASGSSSNGSLSLVSSTSSGSTSSVKTLKSSHRRHTKQKYDKNRFVINNDNTNNDYVMMKTLNQHELNLSNPLLYTDHTLMRNSIIIPVTDIHNNSYITDV</sequence>
<organism evidence="3">
    <name type="scientific">Schistosoma japonicum</name>
    <name type="common">Blood fluke</name>
    <dbReference type="NCBI Taxonomy" id="6182"/>
    <lineage>
        <taxon>Eukaryota</taxon>
        <taxon>Metazoa</taxon>
        <taxon>Spiralia</taxon>
        <taxon>Lophotrochozoa</taxon>
        <taxon>Platyhelminthes</taxon>
        <taxon>Trematoda</taxon>
        <taxon>Digenea</taxon>
        <taxon>Strigeidida</taxon>
        <taxon>Schistosomatoidea</taxon>
        <taxon>Schistosomatidae</taxon>
        <taxon>Schistosoma</taxon>
    </lineage>
</organism>
<evidence type="ECO:0000256" key="2">
    <source>
        <dbReference type="SAM" id="SignalP"/>
    </source>
</evidence>
<feature type="compositionally biased region" description="Low complexity" evidence="1">
    <location>
        <begin position="151"/>
        <end position="178"/>
    </location>
</feature>
<keyword evidence="2" id="KW-0732">Signal</keyword>
<proteinExistence type="evidence at transcript level"/>
<feature type="region of interest" description="Disordered" evidence="1">
    <location>
        <begin position="125"/>
        <end position="194"/>
    </location>
</feature>
<feature type="compositionally biased region" description="Low complexity" evidence="1">
    <location>
        <begin position="125"/>
        <end position="137"/>
    </location>
</feature>
<accession>Q5D970</accession>
<reference evidence="3" key="1">
    <citation type="submission" date="2004-11" db="EMBL/GenBank/DDBJ databases">
        <title>The full-length cDNA sequences of Schistosoma japonicum genes.</title>
        <authorList>
            <person name="Han Z."/>
        </authorList>
    </citation>
    <scope>NUCLEOTIDE SEQUENCE</scope>
</reference>
<name>Q5D970_SCHJA</name>